<protein>
    <submittedName>
        <fullName evidence="1">Uncharacterized protein</fullName>
    </submittedName>
</protein>
<gene>
    <name evidence="1" type="ORF">AT728_38675</name>
</gene>
<organism evidence="1 2">
    <name type="scientific">Streptomyces silvensis</name>
    <dbReference type="NCBI Taxonomy" id="1765722"/>
    <lineage>
        <taxon>Bacteria</taxon>
        <taxon>Bacillati</taxon>
        <taxon>Actinomycetota</taxon>
        <taxon>Actinomycetes</taxon>
        <taxon>Kitasatosporales</taxon>
        <taxon>Streptomycetaceae</taxon>
        <taxon>Streptomyces</taxon>
    </lineage>
</organism>
<dbReference type="EMBL" id="LOCL01000010">
    <property type="protein sequence ID" value="KUF20409.1"/>
    <property type="molecule type" value="Genomic_DNA"/>
</dbReference>
<keyword evidence="2" id="KW-1185">Reference proteome</keyword>
<accession>A0A0W7XBM6</accession>
<dbReference type="AlphaFoldDB" id="A0A0W7XBM6"/>
<reference evidence="1 2" key="1">
    <citation type="submission" date="2015-12" db="EMBL/GenBank/DDBJ databases">
        <title>Draft genome sequence of Streptomyces silvensis ATCC 53525, a producer of novel hormone antagonists.</title>
        <authorList>
            <person name="Johnston C.W."/>
            <person name="Li Y."/>
            <person name="Magarvey N.A."/>
        </authorList>
    </citation>
    <scope>NUCLEOTIDE SEQUENCE [LARGE SCALE GENOMIC DNA]</scope>
    <source>
        <strain evidence="1 2">ATCC 53525</strain>
    </source>
</reference>
<evidence type="ECO:0000313" key="2">
    <source>
        <dbReference type="Proteomes" id="UP000054804"/>
    </source>
</evidence>
<name>A0A0W7XBM6_9ACTN</name>
<comment type="caution">
    <text evidence="1">The sequence shown here is derived from an EMBL/GenBank/DDBJ whole genome shotgun (WGS) entry which is preliminary data.</text>
</comment>
<sequence length="61" mass="6394">MQGLSGGGIVSRHVAFLHAALCHVLPGCGVLFELPDTFLQRFELCGRVSGGLGTRNRSAAL</sequence>
<dbReference type="Proteomes" id="UP000054804">
    <property type="component" value="Unassembled WGS sequence"/>
</dbReference>
<evidence type="ECO:0000313" key="1">
    <source>
        <dbReference type="EMBL" id="KUF20409.1"/>
    </source>
</evidence>
<proteinExistence type="predicted"/>